<protein>
    <recommendedName>
        <fullName evidence="2">HNH nuclease domain-containing protein</fullName>
    </recommendedName>
</protein>
<evidence type="ECO:0000256" key="1">
    <source>
        <dbReference type="SAM" id="MobiDB-lite"/>
    </source>
</evidence>
<evidence type="ECO:0000313" key="3">
    <source>
        <dbReference type="EMBL" id="KIM92275.1"/>
    </source>
</evidence>
<dbReference type="Proteomes" id="UP000054166">
    <property type="component" value="Unassembled WGS sequence"/>
</dbReference>
<dbReference type="OrthoDB" id="3244235at2759"/>
<evidence type="ECO:0000313" key="4">
    <source>
        <dbReference type="Proteomes" id="UP000054166"/>
    </source>
</evidence>
<sequence length="254" mass="28841">MSLNADFSPESAVEGGEIMFKLIPTFFNFPFERADSPSEPAAKRAKHDGGGSTASERSSSDPSDDSQSFKMRLVYRDKGCAVCLAAGIQEIYKYHEDSDRYEGSHIIDFAYHELWDIRGFPALVSDPFTDPANADNQFASPSMRTKKDLRRINSLENGILLCLQHHRDYDNFRFAINPGTHEIFSFHPATAKLQGVEVKAPWDRQDVLYPPPHPAFLEMHYFTSISRAMKDSEDDCELDDNDENYEELSEPEEV</sequence>
<feature type="compositionally biased region" description="Low complexity" evidence="1">
    <location>
        <begin position="53"/>
        <end position="67"/>
    </location>
</feature>
<proteinExistence type="predicted"/>
<dbReference type="AlphaFoldDB" id="A0A0C3G7R4"/>
<dbReference type="EMBL" id="KN832970">
    <property type="protein sequence ID" value="KIM92275.1"/>
    <property type="molecule type" value="Genomic_DNA"/>
</dbReference>
<keyword evidence="4" id="KW-1185">Reference proteome</keyword>
<dbReference type="InParanoid" id="A0A0C3G7R4"/>
<accession>A0A0C3G7R4</accession>
<reference evidence="3 4" key="1">
    <citation type="submission" date="2014-04" db="EMBL/GenBank/DDBJ databases">
        <authorList>
            <consortium name="DOE Joint Genome Institute"/>
            <person name="Kuo A."/>
            <person name="Tarkka M."/>
            <person name="Buscot F."/>
            <person name="Kohler A."/>
            <person name="Nagy L.G."/>
            <person name="Floudas D."/>
            <person name="Copeland A."/>
            <person name="Barry K.W."/>
            <person name="Cichocki N."/>
            <person name="Veneault-Fourrey C."/>
            <person name="LaButti K."/>
            <person name="Lindquist E.A."/>
            <person name="Lipzen A."/>
            <person name="Lundell T."/>
            <person name="Morin E."/>
            <person name="Murat C."/>
            <person name="Sun H."/>
            <person name="Tunlid A."/>
            <person name="Henrissat B."/>
            <person name="Grigoriev I.V."/>
            <person name="Hibbett D.S."/>
            <person name="Martin F."/>
            <person name="Nordberg H.P."/>
            <person name="Cantor M.N."/>
            <person name="Hua S.X."/>
        </authorList>
    </citation>
    <scope>NUCLEOTIDE SEQUENCE [LARGE SCALE GENOMIC DNA]</scope>
    <source>
        <strain evidence="3 4">F 1598</strain>
    </source>
</reference>
<feature type="domain" description="HNH nuclease" evidence="2">
    <location>
        <begin position="98"/>
        <end position="177"/>
    </location>
</feature>
<feature type="region of interest" description="Disordered" evidence="1">
    <location>
        <begin position="35"/>
        <end position="67"/>
    </location>
</feature>
<reference evidence="4" key="2">
    <citation type="submission" date="2015-01" db="EMBL/GenBank/DDBJ databases">
        <title>Evolutionary Origins and Diversification of the Mycorrhizal Mutualists.</title>
        <authorList>
            <consortium name="DOE Joint Genome Institute"/>
            <consortium name="Mycorrhizal Genomics Consortium"/>
            <person name="Kohler A."/>
            <person name="Kuo A."/>
            <person name="Nagy L.G."/>
            <person name="Floudas D."/>
            <person name="Copeland A."/>
            <person name="Barry K.W."/>
            <person name="Cichocki N."/>
            <person name="Veneault-Fourrey C."/>
            <person name="LaButti K."/>
            <person name="Lindquist E.A."/>
            <person name="Lipzen A."/>
            <person name="Lundell T."/>
            <person name="Morin E."/>
            <person name="Murat C."/>
            <person name="Riley R."/>
            <person name="Ohm R."/>
            <person name="Sun H."/>
            <person name="Tunlid A."/>
            <person name="Henrissat B."/>
            <person name="Grigoriev I.V."/>
            <person name="Hibbett D.S."/>
            <person name="Martin F."/>
        </authorList>
    </citation>
    <scope>NUCLEOTIDE SEQUENCE [LARGE SCALE GENOMIC DNA]</scope>
    <source>
        <strain evidence="4">F 1598</strain>
    </source>
</reference>
<dbReference type="InterPro" id="IPR003615">
    <property type="entry name" value="HNH_nuc"/>
</dbReference>
<dbReference type="Pfam" id="PF13391">
    <property type="entry name" value="HNH_2"/>
    <property type="match status" value="1"/>
</dbReference>
<dbReference type="HOGENOM" id="CLU_1016034_0_0_1"/>
<organism evidence="3 4">
    <name type="scientific">Piloderma croceum (strain F 1598)</name>
    <dbReference type="NCBI Taxonomy" id="765440"/>
    <lineage>
        <taxon>Eukaryota</taxon>
        <taxon>Fungi</taxon>
        <taxon>Dikarya</taxon>
        <taxon>Basidiomycota</taxon>
        <taxon>Agaricomycotina</taxon>
        <taxon>Agaricomycetes</taxon>
        <taxon>Agaricomycetidae</taxon>
        <taxon>Atheliales</taxon>
        <taxon>Atheliaceae</taxon>
        <taxon>Piloderma</taxon>
    </lineage>
</organism>
<evidence type="ECO:0000259" key="2">
    <source>
        <dbReference type="Pfam" id="PF13391"/>
    </source>
</evidence>
<gene>
    <name evidence="3" type="ORF">PILCRDRAFT_117680</name>
</gene>
<feature type="region of interest" description="Disordered" evidence="1">
    <location>
        <begin position="232"/>
        <end position="254"/>
    </location>
</feature>
<name>A0A0C3G7R4_PILCF</name>